<proteinExistence type="predicted"/>
<dbReference type="EMBL" id="MW980070">
    <property type="protein sequence ID" value="QXV74625.1"/>
    <property type="molecule type" value="Genomic_DNA"/>
</dbReference>
<dbReference type="Gene3D" id="1.10.10.10">
    <property type="entry name" value="Winged helix-like DNA-binding domain superfamily/Winged helix DNA-binding domain"/>
    <property type="match status" value="1"/>
</dbReference>
<evidence type="ECO:0000313" key="1">
    <source>
        <dbReference type="EMBL" id="QXV74625.1"/>
    </source>
</evidence>
<name>A0AAE7VMT7_9CAUD</name>
<protein>
    <submittedName>
        <fullName evidence="1">Transcriptional regulator</fullName>
    </submittedName>
</protein>
<evidence type="ECO:0000313" key="2">
    <source>
        <dbReference type="Proteomes" id="UP000828713"/>
    </source>
</evidence>
<accession>A0AAE7VMT7</accession>
<dbReference type="SUPFAM" id="SSF46785">
    <property type="entry name" value="Winged helix' DNA-binding domain"/>
    <property type="match status" value="1"/>
</dbReference>
<organism evidence="1 2">
    <name type="scientific">Rhizobium phage RHEph21</name>
    <dbReference type="NCBI Taxonomy" id="2836134"/>
    <lineage>
        <taxon>Viruses</taxon>
        <taxon>Duplodnaviria</taxon>
        <taxon>Heunggongvirae</taxon>
        <taxon>Uroviricota</taxon>
        <taxon>Caudoviricetes</taxon>
        <taxon>Autographivirales</taxon>
        <taxon>Autographivirales incertae sedis</taxon>
        <taxon>Chamilpavirus</taxon>
        <taxon>Chamilpavirus RHEph21</taxon>
    </lineage>
</organism>
<reference evidence="1" key="1">
    <citation type="submission" date="2021-04" db="EMBL/GenBank/DDBJ databases">
        <title>The Hidden Diversity of Double-Stranded DNA Phages in the Symbiotic Bacterium Rhizobium.</title>
        <authorList>
            <person name="Santamaria R.I."/>
            <person name="Bustos P."/>
            <person name="Cauwenberghe J.V."/>
            <person name="Gonzalez V."/>
        </authorList>
    </citation>
    <scope>NUCLEOTIDE SEQUENCE</scope>
</reference>
<dbReference type="Proteomes" id="UP000828713">
    <property type="component" value="Segment"/>
</dbReference>
<dbReference type="InterPro" id="IPR036390">
    <property type="entry name" value="WH_DNA-bd_sf"/>
</dbReference>
<sequence>MPKALFSRMAAVMNEMRKLQEEERTLMSIQTLEVFLVVAAKEGIVSSDIRKLTGIAQPTISRALGDLGDWAQKKNAEGLKLIKTERDPNDLRNVQCFLTAKGKLLAARIAQLMGIAEDTVDPSFPNGNGAQ</sequence>
<keyword evidence="2" id="KW-1185">Reference proteome</keyword>
<dbReference type="InterPro" id="IPR036388">
    <property type="entry name" value="WH-like_DNA-bd_sf"/>
</dbReference>